<sequence>MTIDGDYNGLPYPFFIEWKEADADRLKDFQNKGITEHPAGPVTLESAVFEVSNPEAAATHWHTLFNLERSGESALSVGDKTFIFTKGRGNRLTELRFRTANEKLHGKLTVGNGTYVFMKDS</sequence>
<dbReference type="STRING" id="1601833.SAMN05518684_1259"/>
<evidence type="ECO:0000259" key="1">
    <source>
        <dbReference type="Pfam" id="PF13468"/>
    </source>
</evidence>
<dbReference type="AlphaFoldDB" id="A0A1H9X521"/>
<reference evidence="3" key="1">
    <citation type="submission" date="2016-10" db="EMBL/GenBank/DDBJ databases">
        <authorList>
            <person name="Varghese N."/>
            <person name="Submissions S."/>
        </authorList>
    </citation>
    <scope>NUCLEOTIDE SEQUENCE [LARGE SCALE GENOMIC DNA]</scope>
    <source>
        <strain evidence="3">S9</strain>
    </source>
</reference>
<protein>
    <submittedName>
        <fullName evidence="2">Glyoxalase-like domain-containing protein</fullName>
    </submittedName>
</protein>
<dbReference type="Pfam" id="PF13468">
    <property type="entry name" value="Glyoxalase_3"/>
    <property type="match status" value="1"/>
</dbReference>
<dbReference type="Proteomes" id="UP000198571">
    <property type="component" value="Unassembled WGS sequence"/>
</dbReference>
<proteinExistence type="predicted"/>
<evidence type="ECO:0000313" key="3">
    <source>
        <dbReference type="Proteomes" id="UP000198571"/>
    </source>
</evidence>
<dbReference type="InterPro" id="IPR025870">
    <property type="entry name" value="Glyoxalase-like_dom"/>
</dbReference>
<name>A0A1H9X521_9BACI</name>
<organism evidence="2 3">
    <name type="scientific">Salipaludibacillus aurantiacus</name>
    <dbReference type="NCBI Taxonomy" id="1601833"/>
    <lineage>
        <taxon>Bacteria</taxon>
        <taxon>Bacillati</taxon>
        <taxon>Bacillota</taxon>
        <taxon>Bacilli</taxon>
        <taxon>Bacillales</taxon>
        <taxon>Bacillaceae</taxon>
    </lineage>
</organism>
<keyword evidence="3" id="KW-1185">Reference proteome</keyword>
<feature type="domain" description="Glyoxalase-like" evidence="1">
    <location>
        <begin position="6"/>
        <end position="65"/>
    </location>
</feature>
<gene>
    <name evidence="2" type="ORF">SAMN05518684_1259</name>
</gene>
<evidence type="ECO:0000313" key="2">
    <source>
        <dbReference type="EMBL" id="SES41224.1"/>
    </source>
</evidence>
<dbReference type="EMBL" id="FOGT01000025">
    <property type="protein sequence ID" value="SES41224.1"/>
    <property type="molecule type" value="Genomic_DNA"/>
</dbReference>
<accession>A0A1H9X521</accession>